<dbReference type="SUPFAM" id="SSF52343">
    <property type="entry name" value="Ferredoxin reductase-like, C-terminal NADP-linked domain"/>
    <property type="match status" value="1"/>
</dbReference>
<feature type="transmembrane region" description="Helical" evidence="7">
    <location>
        <begin position="198"/>
        <end position="223"/>
    </location>
</feature>
<accession>A0ABQ8SCV5</accession>
<comment type="subcellular location">
    <subcellularLocation>
        <location evidence="1">Membrane</location>
        <topology evidence="1">Multi-pass membrane protein</topology>
    </subcellularLocation>
</comment>
<dbReference type="PANTHER" id="PTHR11972">
    <property type="entry name" value="NADPH OXIDASE"/>
    <property type="match status" value="1"/>
</dbReference>
<name>A0ABQ8SCV5_PERAM</name>
<dbReference type="PANTHER" id="PTHR11972:SF208">
    <property type="entry name" value="DUAL OXIDASE-LIKE PROTEIN"/>
    <property type="match status" value="1"/>
</dbReference>
<keyword evidence="3 7" id="KW-1133">Transmembrane helix</keyword>
<dbReference type="Pfam" id="PF01794">
    <property type="entry name" value="Ferric_reduct"/>
    <property type="match status" value="1"/>
</dbReference>
<proteinExistence type="predicted"/>
<dbReference type="InterPro" id="IPR013121">
    <property type="entry name" value="Fe_red_NAD-bd_6"/>
</dbReference>
<reference evidence="10 11" key="1">
    <citation type="journal article" date="2022" name="Allergy">
        <title>Genome assembly and annotation of Periplaneta americana reveal a comprehensive cockroach allergen profile.</title>
        <authorList>
            <person name="Wang L."/>
            <person name="Xiong Q."/>
            <person name="Saelim N."/>
            <person name="Wang L."/>
            <person name="Nong W."/>
            <person name="Wan A.T."/>
            <person name="Shi M."/>
            <person name="Liu X."/>
            <person name="Cao Q."/>
            <person name="Hui J.H.L."/>
            <person name="Sookrung N."/>
            <person name="Leung T.F."/>
            <person name="Tungtrongchitr A."/>
            <person name="Tsui S.K.W."/>
        </authorList>
    </citation>
    <scope>NUCLEOTIDE SEQUENCE [LARGE SCALE GENOMIC DNA]</scope>
    <source>
        <strain evidence="10">PWHHKU_190912</strain>
    </source>
</reference>
<evidence type="ECO:0000256" key="2">
    <source>
        <dbReference type="ARBA" id="ARBA00022692"/>
    </source>
</evidence>
<dbReference type="Pfam" id="PF08030">
    <property type="entry name" value="NAD_binding_6"/>
    <property type="match status" value="1"/>
</dbReference>
<comment type="caution">
    <text evidence="10">The sequence shown here is derived from an EMBL/GenBank/DDBJ whole genome shotgun (WGS) entry which is preliminary data.</text>
</comment>
<feature type="domain" description="Ferric oxidoreductase" evidence="8">
    <location>
        <begin position="225"/>
        <end position="353"/>
    </location>
</feature>
<dbReference type="CDD" id="cd06186">
    <property type="entry name" value="NOX_Duox_like_FAD_NADP"/>
    <property type="match status" value="1"/>
</dbReference>
<keyword evidence="4" id="KW-0560">Oxidoreductase</keyword>
<feature type="domain" description="Ferric reductase NAD binding" evidence="9">
    <location>
        <begin position="417"/>
        <end position="570"/>
    </location>
</feature>
<keyword evidence="2 7" id="KW-0812">Transmembrane</keyword>
<evidence type="ECO:0000259" key="8">
    <source>
        <dbReference type="Pfam" id="PF01794"/>
    </source>
</evidence>
<evidence type="ECO:0000256" key="1">
    <source>
        <dbReference type="ARBA" id="ARBA00004141"/>
    </source>
</evidence>
<feature type="transmembrane region" description="Helical" evidence="7">
    <location>
        <begin position="338"/>
        <end position="358"/>
    </location>
</feature>
<gene>
    <name evidence="10" type="ORF">ANN_20510</name>
</gene>
<feature type="transmembrane region" description="Helical" evidence="7">
    <location>
        <begin position="414"/>
        <end position="436"/>
    </location>
</feature>
<evidence type="ECO:0008006" key="12">
    <source>
        <dbReference type="Google" id="ProtNLM"/>
    </source>
</evidence>
<evidence type="ECO:0000313" key="10">
    <source>
        <dbReference type="EMBL" id="KAJ4431904.1"/>
    </source>
</evidence>
<feature type="compositionally biased region" description="Polar residues" evidence="6">
    <location>
        <begin position="115"/>
        <end position="124"/>
    </location>
</feature>
<dbReference type="InterPro" id="IPR050369">
    <property type="entry name" value="RBOH/FRE"/>
</dbReference>
<feature type="transmembrane region" description="Helical" evidence="7">
    <location>
        <begin position="165"/>
        <end position="186"/>
    </location>
</feature>
<dbReference type="EMBL" id="JAJSOF020000029">
    <property type="protein sequence ID" value="KAJ4431904.1"/>
    <property type="molecule type" value="Genomic_DNA"/>
</dbReference>
<evidence type="ECO:0000256" key="3">
    <source>
        <dbReference type="ARBA" id="ARBA00022989"/>
    </source>
</evidence>
<dbReference type="Proteomes" id="UP001148838">
    <property type="component" value="Unassembled WGS sequence"/>
</dbReference>
<dbReference type="InterPro" id="IPR039261">
    <property type="entry name" value="FNR_nucleotide-bd"/>
</dbReference>
<organism evidence="10 11">
    <name type="scientific">Periplaneta americana</name>
    <name type="common">American cockroach</name>
    <name type="synonym">Blatta americana</name>
    <dbReference type="NCBI Taxonomy" id="6978"/>
    <lineage>
        <taxon>Eukaryota</taxon>
        <taxon>Metazoa</taxon>
        <taxon>Ecdysozoa</taxon>
        <taxon>Arthropoda</taxon>
        <taxon>Hexapoda</taxon>
        <taxon>Insecta</taxon>
        <taxon>Pterygota</taxon>
        <taxon>Neoptera</taxon>
        <taxon>Polyneoptera</taxon>
        <taxon>Dictyoptera</taxon>
        <taxon>Blattodea</taxon>
        <taxon>Blattoidea</taxon>
        <taxon>Blattidae</taxon>
        <taxon>Blattinae</taxon>
        <taxon>Periplaneta</taxon>
    </lineage>
</organism>
<evidence type="ECO:0000256" key="6">
    <source>
        <dbReference type="SAM" id="MobiDB-lite"/>
    </source>
</evidence>
<evidence type="ECO:0000259" key="9">
    <source>
        <dbReference type="Pfam" id="PF08030"/>
    </source>
</evidence>
<evidence type="ECO:0000256" key="4">
    <source>
        <dbReference type="ARBA" id="ARBA00023002"/>
    </source>
</evidence>
<sequence length="590" mass="68189">METVSADVEQRDLETAISSMLQAEGLTNKISALTRLPYIRNRIFLQEVITVEDFQRLLSNNKGRLGIDQLNLTGIPTPHQQQSGSNRRSFIQYARLTAFSIYRDPRELRSEVGAASSSEDNNPIRNDPSIDNDQEVALQNRREEPVHSTLWIAIKRVIENYSREVFWLTLYTLVLLAIFAERAYYYSVEREHSGLRRIAGYGVTITRGAASAMMFTYSTLLITMCRNTITMLRDTFLHIYIPFDSAVSFHKYIAIWALVFTVMHCIGHAFNFYSISTQTSDDLTCLFRNFFHATHEIPKFHYWCWQTITGVTGVLLTLLAALMYIFALPYARKRLYNAFWFTHSLYPLFYLLIILHGAGRLIQHLMRRISPSTFELLDPGQQIFRSLYDPSLLREKPLPKIHLDGPYGEGHQDWYQFDVAVLVGGGIGVTPFASILKDIVFRANIKHQASCKKVYFLWVTKTQKHFEWLVDIIRELENTDVGKVVSVHIFITQFYQKFDLRTILLYICERHFQRLCDRSLLTGLKAVTHFGRPNFTQFFKSVQAVHPKVRKVGVFSCGPPPMTQIVDKACVGLNKETYIGPTFQHHFKNF</sequence>
<evidence type="ECO:0000256" key="5">
    <source>
        <dbReference type="ARBA" id="ARBA00023136"/>
    </source>
</evidence>
<feature type="region of interest" description="Disordered" evidence="6">
    <location>
        <begin position="111"/>
        <end position="131"/>
    </location>
</feature>
<feature type="transmembrane region" description="Helical" evidence="7">
    <location>
        <begin position="300"/>
        <end position="326"/>
    </location>
</feature>
<evidence type="ECO:0000256" key="7">
    <source>
        <dbReference type="SAM" id="Phobius"/>
    </source>
</evidence>
<evidence type="ECO:0000313" key="11">
    <source>
        <dbReference type="Proteomes" id="UP001148838"/>
    </source>
</evidence>
<keyword evidence="5 7" id="KW-0472">Membrane</keyword>
<dbReference type="InterPro" id="IPR013130">
    <property type="entry name" value="Fe3_Rdtase_TM_dom"/>
</dbReference>
<keyword evidence="11" id="KW-1185">Reference proteome</keyword>
<protein>
    <recommendedName>
        <fullName evidence="12">FAD-binding FR-type domain-containing protein</fullName>
    </recommendedName>
</protein>
<feature type="transmembrane region" description="Helical" evidence="7">
    <location>
        <begin position="253"/>
        <end position="273"/>
    </location>
</feature>
<dbReference type="Gene3D" id="3.40.50.80">
    <property type="entry name" value="Nucleotide-binding domain of ferredoxin-NADP reductase (FNR) module"/>
    <property type="match status" value="1"/>
</dbReference>